<feature type="non-terminal residue" evidence="1">
    <location>
        <position position="105"/>
    </location>
</feature>
<organism evidence="1 2">
    <name type="scientific">Kingdonia uniflora</name>
    <dbReference type="NCBI Taxonomy" id="39325"/>
    <lineage>
        <taxon>Eukaryota</taxon>
        <taxon>Viridiplantae</taxon>
        <taxon>Streptophyta</taxon>
        <taxon>Embryophyta</taxon>
        <taxon>Tracheophyta</taxon>
        <taxon>Spermatophyta</taxon>
        <taxon>Magnoliopsida</taxon>
        <taxon>Ranunculales</taxon>
        <taxon>Circaeasteraceae</taxon>
        <taxon>Kingdonia</taxon>
    </lineage>
</organism>
<sequence length="105" mass="12577">LAIFSNIDEHLKLHKLLYTTICLCHVLHTSFWRHRPNFIVTYRLCDFASHFSNKSHKPCKHDSYPTNDFLKMKLYIQPVHHPLDKNDEMHPKLSPQKYHVVGCYF</sequence>
<evidence type="ECO:0000313" key="1">
    <source>
        <dbReference type="EMBL" id="KAF6137946.1"/>
    </source>
</evidence>
<gene>
    <name evidence="1" type="ORF">GIB67_041819</name>
</gene>
<name>A0A7J7L5N9_9MAGN</name>
<evidence type="ECO:0000313" key="2">
    <source>
        <dbReference type="Proteomes" id="UP000541444"/>
    </source>
</evidence>
<comment type="caution">
    <text evidence="1">The sequence shown here is derived from an EMBL/GenBank/DDBJ whole genome shotgun (WGS) entry which is preliminary data.</text>
</comment>
<accession>A0A7J7L5N9</accession>
<keyword evidence="2" id="KW-1185">Reference proteome</keyword>
<reference evidence="1 2" key="1">
    <citation type="journal article" date="2020" name="IScience">
        <title>Genome Sequencing of the Endangered Kingdonia uniflora (Circaeasteraceae, Ranunculales) Reveals Potential Mechanisms of Evolutionary Specialization.</title>
        <authorList>
            <person name="Sun Y."/>
            <person name="Deng T."/>
            <person name="Zhang A."/>
            <person name="Moore M.J."/>
            <person name="Landis J.B."/>
            <person name="Lin N."/>
            <person name="Zhang H."/>
            <person name="Zhang X."/>
            <person name="Huang J."/>
            <person name="Zhang X."/>
            <person name="Sun H."/>
            <person name="Wang H."/>
        </authorList>
    </citation>
    <scope>NUCLEOTIDE SEQUENCE [LARGE SCALE GENOMIC DNA]</scope>
    <source>
        <strain evidence="1">TB1705</strain>
        <tissue evidence="1">Leaf</tissue>
    </source>
</reference>
<dbReference type="AlphaFoldDB" id="A0A7J7L5N9"/>
<proteinExistence type="predicted"/>
<dbReference type="Proteomes" id="UP000541444">
    <property type="component" value="Unassembled WGS sequence"/>
</dbReference>
<protein>
    <submittedName>
        <fullName evidence="1">Uncharacterized protein</fullName>
    </submittedName>
</protein>
<dbReference type="EMBL" id="JACGCM010002618">
    <property type="protein sequence ID" value="KAF6137946.1"/>
    <property type="molecule type" value="Genomic_DNA"/>
</dbReference>